<gene>
    <name evidence="1" type="ORF">GW579_23195</name>
</gene>
<protein>
    <submittedName>
        <fullName evidence="1">Uncharacterized protein</fullName>
    </submittedName>
</protein>
<name>A0A6M2BB09_9GAMM</name>
<dbReference type="RefSeq" id="WP_165062108.1">
    <property type="nucleotide sequence ID" value="NZ_JAADJS010000009.1"/>
</dbReference>
<organism evidence="1 2">
    <name type="scientific">Rahnella contaminans</name>
    <dbReference type="NCBI Taxonomy" id="2703882"/>
    <lineage>
        <taxon>Bacteria</taxon>
        <taxon>Pseudomonadati</taxon>
        <taxon>Pseudomonadota</taxon>
        <taxon>Gammaproteobacteria</taxon>
        <taxon>Enterobacterales</taxon>
        <taxon>Yersiniaceae</taxon>
        <taxon>Rahnella</taxon>
    </lineage>
</organism>
<dbReference type="EMBL" id="JAADJS010000009">
    <property type="protein sequence ID" value="NGX89989.1"/>
    <property type="molecule type" value="Genomic_DNA"/>
</dbReference>
<sequence>MVPFTDGTIKEPEQQTLSALDAQEKKSVSEIVNKKKPYCIGNYSIELPDGMVPNRKTEQVIRVDDMSITTQRLYLPSFE</sequence>
<evidence type="ECO:0000313" key="2">
    <source>
        <dbReference type="Proteomes" id="UP000476696"/>
    </source>
</evidence>
<comment type="caution">
    <text evidence="1">The sequence shown here is derived from an EMBL/GenBank/DDBJ whole genome shotgun (WGS) entry which is preliminary data.</text>
</comment>
<reference evidence="1 2" key="1">
    <citation type="submission" date="2020-03" db="EMBL/GenBank/DDBJ databases">
        <title>Rahnella aceri sp. nov., isoated from traditional Jeju Makgeolli.</title>
        <authorList>
            <person name="Kim I.S."/>
            <person name="Jeon D."/>
        </authorList>
    </citation>
    <scope>NUCLEOTIDE SEQUENCE [LARGE SCALE GENOMIC DNA]</scope>
    <source>
        <strain evidence="1 2">Lac-M11</strain>
    </source>
</reference>
<keyword evidence="2" id="KW-1185">Reference proteome</keyword>
<proteinExistence type="predicted"/>
<dbReference type="AlphaFoldDB" id="A0A6M2BB09"/>
<accession>A0A6M2BB09</accession>
<evidence type="ECO:0000313" key="1">
    <source>
        <dbReference type="EMBL" id="NGX89989.1"/>
    </source>
</evidence>
<dbReference type="Proteomes" id="UP000476696">
    <property type="component" value="Unassembled WGS sequence"/>
</dbReference>